<feature type="region of interest" description="Disordered" evidence="1">
    <location>
        <begin position="1"/>
        <end position="26"/>
    </location>
</feature>
<reference evidence="2" key="2">
    <citation type="journal article" date="2007" name="Science">
        <title>Draft genome sequence of the sexually transmitted pathogen Trichomonas vaginalis.</title>
        <authorList>
            <person name="Carlton J.M."/>
            <person name="Hirt R.P."/>
            <person name="Silva J.C."/>
            <person name="Delcher A.L."/>
            <person name="Schatz M."/>
            <person name="Zhao Q."/>
            <person name="Wortman J.R."/>
            <person name="Bidwell S.L."/>
            <person name="Alsmark U.C.M."/>
            <person name="Besteiro S."/>
            <person name="Sicheritz-Ponten T."/>
            <person name="Noel C.J."/>
            <person name="Dacks J.B."/>
            <person name="Foster P.G."/>
            <person name="Simillion C."/>
            <person name="Van de Peer Y."/>
            <person name="Miranda-Saavedra D."/>
            <person name="Barton G.J."/>
            <person name="Westrop G.D."/>
            <person name="Mueller S."/>
            <person name="Dessi D."/>
            <person name="Fiori P.L."/>
            <person name="Ren Q."/>
            <person name="Paulsen I."/>
            <person name="Zhang H."/>
            <person name="Bastida-Corcuera F.D."/>
            <person name="Simoes-Barbosa A."/>
            <person name="Brown M.T."/>
            <person name="Hayes R.D."/>
            <person name="Mukherjee M."/>
            <person name="Okumura C.Y."/>
            <person name="Schneider R."/>
            <person name="Smith A.J."/>
            <person name="Vanacova S."/>
            <person name="Villalvazo M."/>
            <person name="Haas B.J."/>
            <person name="Pertea M."/>
            <person name="Feldblyum T.V."/>
            <person name="Utterback T.R."/>
            <person name="Shu C.L."/>
            <person name="Osoegawa K."/>
            <person name="de Jong P.J."/>
            <person name="Hrdy I."/>
            <person name="Horvathova L."/>
            <person name="Zubacova Z."/>
            <person name="Dolezal P."/>
            <person name="Malik S.B."/>
            <person name="Logsdon J.M. Jr."/>
            <person name="Henze K."/>
            <person name="Gupta A."/>
            <person name="Wang C.C."/>
            <person name="Dunne R.L."/>
            <person name="Upcroft J.A."/>
            <person name="Upcroft P."/>
            <person name="White O."/>
            <person name="Salzberg S.L."/>
            <person name="Tang P."/>
            <person name="Chiu C.-H."/>
            <person name="Lee Y.-S."/>
            <person name="Embley T.M."/>
            <person name="Coombs G.H."/>
            <person name="Mottram J.C."/>
            <person name="Tachezy J."/>
            <person name="Fraser-Liggett C.M."/>
            <person name="Johnson P.J."/>
        </authorList>
    </citation>
    <scope>NUCLEOTIDE SEQUENCE [LARGE SCALE GENOMIC DNA]</scope>
    <source>
        <strain evidence="2">G3</strain>
    </source>
</reference>
<keyword evidence="3" id="KW-1185">Reference proteome</keyword>
<protein>
    <recommendedName>
        <fullName evidence="4">Sperm-tail PG-rich repeat family protein</fullName>
    </recommendedName>
</protein>
<reference evidence="2" key="1">
    <citation type="submission" date="2006-10" db="EMBL/GenBank/DDBJ databases">
        <authorList>
            <person name="Amadeo P."/>
            <person name="Zhao Q."/>
            <person name="Wortman J."/>
            <person name="Fraser-Liggett C."/>
            <person name="Carlton J."/>
        </authorList>
    </citation>
    <scope>NUCLEOTIDE SEQUENCE</scope>
    <source>
        <strain evidence="2">G3</strain>
    </source>
</reference>
<sequence length="220" mass="25181">MESDINTDLFEQSCTTNKQDPPKRSAYKGRMDFDVSYLRGNPGPGTYSIKPNTFAKPTITIKNRIPMEFHSETRNVNFILPPKEKVNPITIKSGGKPRKYYEETDGSCKFVILPSTLTNVGYKISSKYKETDSTKNLPGPGQYTPIEKSRKIHTSLGKYPSRQPLWQNSTDEVPGPGQYTITKSYSKPSNWTDYLRYIKPKIPVFQLKRMQKQNHVTNTM</sequence>
<evidence type="ECO:0000313" key="2">
    <source>
        <dbReference type="EMBL" id="EAX94182.1"/>
    </source>
</evidence>
<accession>A2FLP7</accession>
<dbReference type="InParanoid" id="A2FLP7"/>
<evidence type="ECO:0000256" key="1">
    <source>
        <dbReference type="SAM" id="MobiDB-lite"/>
    </source>
</evidence>
<dbReference type="AlphaFoldDB" id="A2FLP7"/>
<dbReference type="Proteomes" id="UP000001542">
    <property type="component" value="Unassembled WGS sequence"/>
</dbReference>
<dbReference type="Pfam" id="PF07004">
    <property type="entry name" value="SHIPPO-rpt"/>
    <property type="match status" value="3"/>
</dbReference>
<feature type="compositionally biased region" description="Polar residues" evidence="1">
    <location>
        <begin position="1"/>
        <end position="19"/>
    </location>
</feature>
<dbReference type="EMBL" id="DS113872">
    <property type="protein sequence ID" value="EAX94182.1"/>
    <property type="molecule type" value="Genomic_DNA"/>
</dbReference>
<name>A2FLP7_TRIV3</name>
<dbReference type="VEuPathDB" id="TrichDB:TVAG_315880"/>
<evidence type="ECO:0000313" key="3">
    <source>
        <dbReference type="Proteomes" id="UP000001542"/>
    </source>
</evidence>
<proteinExistence type="predicted"/>
<evidence type="ECO:0008006" key="4">
    <source>
        <dbReference type="Google" id="ProtNLM"/>
    </source>
</evidence>
<gene>
    <name evidence="2" type="ORF">TVAG_315880</name>
</gene>
<organism evidence="2 3">
    <name type="scientific">Trichomonas vaginalis (strain ATCC PRA-98 / G3)</name>
    <dbReference type="NCBI Taxonomy" id="412133"/>
    <lineage>
        <taxon>Eukaryota</taxon>
        <taxon>Metamonada</taxon>
        <taxon>Parabasalia</taxon>
        <taxon>Trichomonadida</taxon>
        <taxon>Trichomonadidae</taxon>
        <taxon>Trichomonas</taxon>
    </lineage>
</organism>
<dbReference type="InterPro" id="IPR010736">
    <property type="entry name" value="SHIPPO-rpt"/>
</dbReference>